<dbReference type="Pfam" id="PF24663">
    <property type="entry name" value="DUF7651"/>
    <property type="match status" value="1"/>
</dbReference>
<protein>
    <recommendedName>
        <fullName evidence="13">Polycomb protein VEFS-Box domain-containing protein</fullName>
    </recommendedName>
</protein>
<organism evidence="11 12">
    <name type="scientific">Panicum virgatum</name>
    <name type="common">Blackwell switchgrass</name>
    <dbReference type="NCBI Taxonomy" id="38727"/>
    <lineage>
        <taxon>Eukaryota</taxon>
        <taxon>Viridiplantae</taxon>
        <taxon>Streptophyta</taxon>
        <taxon>Embryophyta</taxon>
        <taxon>Tracheophyta</taxon>
        <taxon>Spermatophyta</taxon>
        <taxon>Magnoliopsida</taxon>
        <taxon>Liliopsida</taxon>
        <taxon>Poales</taxon>
        <taxon>Poaceae</taxon>
        <taxon>PACMAD clade</taxon>
        <taxon>Panicoideae</taxon>
        <taxon>Panicodae</taxon>
        <taxon>Paniceae</taxon>
        <taxon>Panicinae</taxon>
        <taxon>Panicum</taxon>
        <taxon>Panicum sect. Hiantes</taxon>
    </lineage>
</organism>
<evidence type="ECO:0000313" key="12">
    <source>
        <dbReference type="Proteomes" id="UP000823388"/>
    </source>
</evidence>
<evidence type="ECO:0000256" key="7">
    <source>
        <dbReference type="ARBA" id="ARBA00023163"/>
    </source>
</evidence>
<evidence type="ECO:0000256" key="2">
    <source>
        <dbReference type="ARBA" id="ARBA00022723"/>
    </source>
</evidence>
<evidence type="ECO:0000313" key="11">
    <source>
        <dbReference type="EMBL" id="KAG2570587.1"/>
    </source>
</evidence>
<dbReference type="GO" id="GO:0008270">
    <property type="term" value="F:zinc ion binding"/>
    <property type="evidence" value="ECO:0007669"/>
    <property type="project" value="UniProtKB-KW"/>
</dbReference>
<keyword evidence="7" id="KW-0804">Transcription</keyword>
<name>A0A8T0Q6S0_PANVG</name>
<feature type="domain" description="DUF7651" evidence="10">
    <location>
        <begin position="75"/>
        <end position="273"/>
    </location>
</feature>
<evidence type="ECO:0000256" key="6">
    <source>
        <dbReference type="ARBA" id="ARBA00023015"/>
    </source>
</evidence>
<evidence type="ECO:0000259" key="10">
    <source>
        <dbReference type="Pfam" id="PF24663"/>
    </source>
</evidence>
<sequence>MSCQVLPDGATMNTGCIYGSSSSSDKICHSQPRDDLSPDSAEKSRTLYCKHILLCDILQKRANTKPSFLQRNLCYKIHAKQKKRIEITISLSGSSNPEVQAQNIFPLYALFAKPISAVSHDGHSPVYQFSRACLLTCFDEPGCNNHAEATFIFRDLKTLANIILVSCGQVGQTPDENNFSKSHMENHSLEKLGGHCFWGKIPNGLLSSSLENCVDLSLGRTKQFALPITMNPGFIEPKFLKQSSCLTFCSRKVNVVCSYQLQVSICAQEAGAREMFKSPYNYYSYNDVPQSSLPHIIRLRAGNVLFKYGNNICETEVTEDFCCAFCLIKCGSFMGLKYHLISSHDQFNFEFWISEKEQGVNVSLKRHTWTNEDFPAEVDPRQRTFSYFSRYKKRPRLVVANEAIVPSKAAEAIVPSKVTQVIIPLEATEATVLPKATETIVLPKATEIIRHGHLLATSVSDTSVDPAHSLHGGSPPRILQFGKTRRLSVNQINPRNQQLLQKRQVFHSHTGQPMAFEEVLSDHDSEDEVDDDVADFEDRRMLDDFINVTKDEKCIMHMWNSFVSRQRVIADSHVPWACKAFSQLHAQLLARNPSLLQCWRFFMIKLWNHNLLDARTMNSCNVIIDDVKNEKLGSQVKPMR</sequence>
<dbReference type="GO" id="GO:0005634">
    <property type="term" value="C:nucleus"/>
    <property type="evidence" value="ECO:0007669"/>
    <property type="project" value="TreeGrafter"/>
</dbReference>
<comment type="caution">
    <text evidence="11">The sequence shown here is derived from an EMBL/GenBank/DDBJ whole genome shotgun (WGS) entry which is preliminary data.</text>
</comment>
<evidence type="ECO:0000256" key="5">
    <source>
        <dbReference type="ARBA" id="ARBA00022853"/>
    </source>
</evidence>
<accession>A0A8T0Q6S0</accession>
<keyword evidence="2" id="KW-0479">Metal-binding</keyword>
<evidence type="ECO:0008006" key="13">
    <source>
        <dbReference type="Google" id="ProtNLM"/>
    </source>
</evidence>
<dbReference type="Pfam" id="PF09733">
    <property type="entry name" value="VEFS-Box"/>
    <property type="match status" value="1"/>
</dbReference>
<keyword evidence="5" id="KW-0156">Chromatin regulator</keyword>
<comment type="similarity">
    <text evidence="1">Belongs to the VEFS (VRN2-EMF2-FIS2-SU(Z)12) family.</text>
</comment>
<dbReference type="EMBL" id="CM029049">
    <property type="protein sequence ID" value="KAG2570587.1"/>
    <property type="molecule type" value="Genomic_DNA"/>
</dbReference>
<keyword evidence="4" id="KW-0862">Zinc</keyword>
<evidence type="ECO:0000256" key="4">
    <source>
        <dbReference type="ARBA" id="ARBA00022833"/>
    </source>
</evidence>
<evidence type="ECO:0000259" key="8">
    <source>
        <dbReference type="Pfam" id="PF09733"/>
    </source>
</evidence>
<keyword evidence="6" id="KW-0805">Transcription regulation</keyword>
<dbReference type="Pfam" id="PF23320">
    <property type="entry name" value="Zn_SUZ12"/>
    <property type="match status" value="1"/>
</dbReference>
<evidence type="ECO:0000256" key="1">
    <source>
        <dbReference type="ARBA" id="ARBA00007416"/>
    </source>
</evidence>
<reference evidence="11" key="1">
    <citation type="submission" date="2020-05" db="EMBL/GenBank/DDBJ databases">
        <title>WGS assembly of Panicum virgatum.</title>
        <authorList>
            <person name="Lovell J.T."/>
            <person name="Jenkins J."/>
            <person name="Shu S."/>
            <person name="Juenger T.E."/>
            <person name="Schmutz J."/>
        </authorList>
    </citation>
    <scope>NUCLEOTIDE SEQUENCE</scope>
    <source>
        <strain evidence="11">AP13</strain>
    </source>
</reference>
<dbReference type="PANTHER" id="PTHR22597:SF0">
    <property type="entry name" value="POLYCOMB PROTEIN SUZ12"/>
    <property type="match status" value="1"/>
</dbReference>
<dbReference type="CDD" id="cd21553">
    <property type="entry name" value="VEFS-box_EMF2-like"/>
    <property type="match status" value="1"/>
</dbReference>
<evidence type="ECO:0000256" key="3">
    <source>
        <dbReference type="ARBA" id="ARBA00022771"/>
    </source>
</evidence>
<evidence type="ECO:0000259" key="9">
    <source>
        <dbReference type="Pfam" id="PF23320"/>
    </source>
</evidence>
<keyword evidence="3" id="KW-0863">Zinc-finger</keyword>
<dbReference type="Proteomes" id="UP000823388">
    <property type="component" value="Chromosome 7K"/>
</dbReference>
<dbReference type="OrthoDB" id="617375at2759"/>
<feature type="domain" description="Polycomb protein SUZ12-like zinc finger" evidence="9">
    <location>
        <begin position="303"/>
        <end position="366"/>
    </location>
</feature>
<dbReference type="GO" id="GO:0006325">
    <property type="term" value="P:chromatin organization"/>
    <property type="evidence" value="ECO:0007669"/>
    <property type="project" value="UniProtKB-KW"/>
</dbReference>
<dbReference type="InterPro" id="IPR056068">
    <property type="entry name" value="EMF2-like_DUF7651"/>
</dbReference>
<proteinExistence type="inferred from homology"/>
<gene>
    <name evidence="11" type="ORF">PVAP13_7KG020700</name>
</gene>
<dbReference type="PANTHER" id="PTHR22597">
    <property type="entry name" value="POLYCOMB GROUP PROTEIN"/>
    <property type="match status" value="1"/>
</dbReference>
<dbReference type="InterPro" id="IPR057540">
    <property type="entry name" value="Znf_SUZ12"/>
</dbReference>
<dbReference type="AlphaFoldDB" id="A0A8T0Q6S0"/>
<keyword evidence="12" id="KW-1185">Reference proteome</keyword>
<dbReference type="InterPro" id="IPR019135">
    <property type="entry name" value="Polycomb_protein_VEFS-Box"/>
</dbReference>
<feature type="domain" description="Polycomb protein VEFS-Box" evidence="8">
    <location>
        <begin position="496"/>
        <end position="617"/>
    </location>
</feature>
<dbReference type="GO" id="GO:0031490">
    <property type="term" value="F:chromatin DNA binding"/>
    <property type="evidence" value="ECO:0007669"/>
    <property type="project" value="TreeGrafter"/>
</dbReference>